<dbReference type="EnsemblMetazoa" id="Aqu2.1.15536_001">
    <property type="protein sequence ID" value="Aqu2.1.15536_001"/>
    <property type="gene ID" value="Aqu2.1.15536"/>
</dbReference>
<dbReference type="AlphaFoldDB" id="A0A1X7TLM4"/>
<dbReference type="InterPro" id="IPR013083">
    <property type="entry name" value="Znf_RING/FYVE/PHD"/>
</dbReference>
<dbReference type="Gene3D" id="3.30.40.10">
    <property type="entry name" value="Zinc/RING finger domain, C3HC4 (zinc finger)"/>
    <property type="match status" value="1"/>
</dbReference>
<sequence length="74" mass="8277">MLASEECGNWFHSKCIGLSRSVASTFPFVCPFCARDLHHKVVSLQSNLSQVNNIVCSLTKSVELLSQQFLFVKD</sequence>
<reference evidence="1" key="1">
    <citation type="submission" date="2017-05" db="UniProtKB">
        <authorList>
            <consortium name="EnsemblMetazoa"/>
        </authorList>
    </citation>
    <scope>IDENTIFICATION</scope>
</reference>
<dbReference type="InterPro" id="IPR011011">
    <property type="entry name" value="Znf_FYVE_PHD"/>
</dbReference>
<protein>
    <recommendedName>
        <fullName evidence="2">Zinc finger PHD-type domain-containing protein</fullName>
    </recommendedName>
</protein>
<dbReference type="InParanoid" id="A0A1X7TLM4"/>
<accession>A0A1X7TLM4</accession>
<organism evidence="1">
    <name type="scientific">Amphimedon queenslandica</name>
    <name type="common">Sponge</name>
    <dbReference type="NCBI Taxonomy" id="400682"/>
    <lineage>
        <taxon>Eukaryota</taxon>
        <taxon>Metazoa</taxon>
        <taxon>Porifera</taxon>
        <taxon>Demospongiae</taxon>
        <taxon>Heteroscleromorpha</taxon>
        <taxon>Haplosclerida</taxon>
        <taxon>Niphatidae</taxon>
        <taxon>Amphimedon</taxon>
    </lineage>
</organism>
<proteinExistence type="predicted"/>
<dbReference type="SUPFAM" id="SSF57903">
    <property type="entry name" value="FYVE/PHD zinc finger"/>
    <property type="match status" value="1"/>
</dbReference>
<name>A0A1X7TLM4_AMPQE</name>
<evidence type="ECO:0008006" key="2">
    <source>
        <dbReference type="Google" id="ProtNLM"/>
    </source>
</evidence>
<evidence type="ECO:0000313" key="1">
    <source>
        <dbReference type="EnsemblMetazoa" id="Aqu2.1.15536_001"/>
    </source>
</evidence>